<name>A0ABQ8T076_PERAM</name>
<comment type="caution">
    <text evidence="1">The sequence shown here is derived from an EMBL/GenBank/DDBJ whole genome shotgun (WGS) entry which is preliminary data.</text>
</comment>
<sequence length="100" mass="12050">MLKTRVRIPVPKRIFLRSTDPSSYGNAEFLHENIIIMYFAHLNAIDLARDRTCNLESRYTNYANQADSRMYRVRANNIDVLKLRIEMRWNCLLMNLWERQ</sequence>
<organism evidence="1 2">
    <name type="scientific">Periplaneta americana</name>
    <name type="common">American cockroach</name>
    <name type="synonym">Blatta americana</name>
    <dbReference type="NCBI Taxonomy" id="6978"/>
    <lineage>
        <taxon>Eukaryota</taxon>
        <taxon>Metazoa</taxon>
        <taxon>Ecdysozoa</taxon>
        <taxon>Arthropoda</taxon>
        <taxon>Hexapoda</taxon>
        <taxon>Insecta</taxon>
        <taxon>Pterygota</taxon>
        <taxon>Neoptera</taxon>
        <taxon>Polyneoptera</taxon>
        <taxon>Dictyoptera</taxon>
        <taxon>Blattodea</taxon>
        <taxon>Blattoidea</taxon>
        <taxon>Blattidae</taxon>
        <taxon>Blattinae</taxon>
        <taxon>Periplaneta</taxon>
    </lineage>
</organism>
<dbReference type="EMBL" id="JAJSOF020000017">
    <property type="protein sequence ID" value="KAJ4439446.1"/>
    <property type="molecule type" value="Genomic_DNA"/>
</dbReference>
<evidence type="ECO:0000313" key="2">
    <source>
        <dbReference type="Proteomes" id="UP001148838"/>
    </source>
</evidence>
<gene>
    <name evidence="1" type="ORF">ANN_07570</name>
</gene>
<dbReference type="Proteomes" id="UP001148838">
    <property type="component" value="Unassembled WGS sequence"/>
</dbReference>
<keyword evidence="2" id="KW-1185">Reference proteome</keyword>
<protein>
    <submittedName>
        <fullName evidence="1">Uncharacterized protein</fullName>
    </submittedName>
</protein>
<proteinExistence type="predicted"/>
<accession>A0ABQ8T076</accession>
<evidence type="ECO:0000313" key="1">
    <source>
        <dbReference type="EMBL" id="KAJ4439446.1"/>
    </source>
</evidence>
<reference evidence="1 2" key="1">
    <citation type="journal article" date="2022" name="Allergy">
        <title>Genome assembly and annotation of Periplaneta americana reveal a comprehensive cockroach allergen profile.</title>
        <authorList>
            <person name="Wang L."/>
            <person name="Xiong Q."/>
            <person name="Saelim N."/>
            <person name="Wang L."/>
            <person name="Nong W."/>
            <person name="Wan A.T."/>
            <person name="Shi M."/>
            <person name="Liu X."/>
            <person name="Cao Q."/>
            <person name="Hui J.H.L."/>
            <person name="Sookrung N."/>
            <person name="Leung T.F."/>
            <person name="Tungtrongchitr A."/>
            <person name="Tsui S.K.W."/>
        </authorList>
    </citation>
    <scope>NUCLEOTIDE SEQUENCE [LARGE SCALE GENOMIC DNA]</scope>
    <source>
        <strain evidence="1">PWHHKU_190912</strain>
    </source>
</reference>